<organism evidence="2">
    <name type="scientific">Oryza nivara</name>
    <name type="common">Indian wild rice</name>
    <name type="synonym">Oryza sativa f. spontanea</name>
    <dbReference type="NCBI Taxonomy" id="4536"/>
    <lineage>
        <taxon>Eukaryota</taxon>
        <taxon>Viridiplantae</taxon>
        <taxon>Streptophyta</taxon>
        <taxon>Embryophyta</taxon>
        <taxon>Tracheophyta</taxon>
        <taxon>Spermatophyta</taxon>
        <taxon>Magnoliopsida</taxon>
        <taxon>Liliopsida</taxon>
        <taxon>Poales</taxon>
        <taxon>Poaceae</taxon>
        <taxon>BOP clade</taxon>
        <taxon>Oryzoideae</taxon>
        <taxon>Oryzeae</taxon>
        <taxon>Oryzinae</taxon>
        <taxon>Oryza</taxon>
    </lineage>
</organism>
<feature type="signal peptide" evidence="1">
    <location>
        <begin position="1"/>
        <end position="19"/>
    </location>
</feature>
<protein>
    <recommendedName>
        <fullName evidence="4">Secreted protein</fullName>
    </recommendedName>
</protein>
<dbReference type="EnsemblPlants" id="ONIVA04G13740.6">
    <property type="protein sequence ID" value="ONIVA04G13740.6"/>
    <property type="gene ID" value="ONIVA04G13740"/>
</dbReference>
<keyword evidence="3" id="KW-1185">Reference proteome</keyword>
<dbReference type="HOGENOM" id="CLU_2626164_0_0_1"/>
<reference evidence="2" key="2">
    <citation type="submission" date="2018-04" db="EMBL/GenBank/DDBJ databases">
        <title>OnivRS2 (Oryza nivara Reference Sequence Version 2).</title>
        <authorList>
            <person name="Zhang J."/>
            <person name="Kudrna D."/>
            <person name="Lee S."/>
            <person name="Talag J."/>
            <person name="Rajasekar S."/>
            <person name="Welchert J."/>
            <person name="Hsing Y.-I."/>
            <person name="Wing R.A."/>
        </authorList>
    </citation>
    <scope>NUCLEOTIDE SEQUENCE [LARGE SCALE GENOMIC DNA]</scope>
    <source>
        <strain evidence="2">SL10</strain>
    </source>
</reference>
<dbReference type="Gramene" id="ONIVA04G13740.6">
    <property type="protein sequence ID" value="ONIVA04G13740.6"/>
    <property type="gene ID" value="ONIVA04G13740"/>
</dbReference>
<name>A0A0E0H1Y8_ORYNI</name>
<dbReference type="Proteomes" id="UP000006591">
    <property type="component" value="Chromosome 4"/>
</dbReference>
<keyword evidence="1" id="KW-0732">Signal</keyword>
<proteinExistence type="predicted"/>
<dbReference type="AlphaFoldDB" id="A0A0E0H1Y8"/>
<evidence type="ECO:0008006" key="4">
    <source>
        <dbReference type="Google" id="ProtNLM"/>
    </source>
</evidence>
<evidence type="ECO:0000256" key="1">
    <source>
        <dbReference type="SAM" id="SignalP"/>
    </source>
</evidence>
<evidence type="ECO:0000313" key="2">
    <source>
        <dbReference type="EnsemblPlants" id="ONIVA04G13740.6"/>
    </source>
</evidence>
<reference evidence="2" key="1">
    <citation type="submission" date="2015-04" db="UniProtKB">
        <authorList>
            <consortium name="EnsemblPlants"/>
        </authorList>
    </citation>
    <scope>IDENTIFICATION</scope>
    <source>
        <strain evidence="2">SL10</strain>
    </source>
</reference>
<accession>A0A0E0H1Y8</accession>
<sequence>MVTCVCFVIVLKMLYSVQHMSCLPWPCFSLAIRPAFAELCSKVKRLPCMHNLVVLGQHVTLPKKTTYVHIQTHKWVFF</sequence>
<evidence type="ECO:0000313" key="3">
    <source>
        <dbReference type="Proteomes" id="UP000006591"/>
    </source>
</evidence>
<feature type="chain" id="PRO_5002361381" description="Secreted protein" evidence="1">
    <location>
        <begin position="20"/>
        <end position="78"/>
    </location>
</feature>